<gene>
    <name evidence="1" type="ORF">SS50377_12263</name>
    <name evidence="2" type="ORF">SS50377_28163</name>
</gene>
<reference evidence="2" key="2">
    <citation type="submission" date="2020-12" db="EMBL/GenBank/DDBJ databases">
        <title>New Spironucleus salmonicida genome in near-complete chromosomes.</title>
        <authorList>
            <person name="Xu F."/>
            <person name="Kurt Z."/>
            <person name="Jimenez-Gonzalez A."/>
            <person name="Astvaldsson A."/>
            <person name="Andersson J.O."/>
            <person name="Svard S.G."/>
        </authorList>
    </citation>
    <scope>NUCLEOTIDE SEQUENCE</scope>
    <source>
        <strain evidence="2">ATCC 50377</strain>
    </source>
</reference>
<accession>V6LSR7</accession>
<name>V6LSR7_9EUKA</name>
<evidence type="ECO:0000313" key="3">
    <source>
        <dbReference type="Proteomes" id="UP000018208"/>
    </source>
</evidence>
<dbReference type="AlphaFoldDB" id="V6LSR7"/>
<sequence>MNRNLFCTLYQPKQLIDNTQEVRRQKELNLINQFQINRQMQYYKQQSIADQPQIPENYIVNQRNAQISGKKLEIALLNTPQPIYINNTPKTHCQNDSLAINYKLSKPTPSTPKNVKKLANDAFAVLEKTKVKQRIFEGKTASKIDYKIHFVPEYERRANERKKYEIDVQLFDILMYQRQNGTFVETEKHDRIPLMRQFEEVEQAVPEGLRKYKDTMSQEQFQQLKLQNNLAEEALKILGAQK</sequence>
<reference evidence="1 2" key="1">
    <citation type="journal article" date="2014" name="PLoS Genet.">
        <title>The Genome of Spironucleus salmonicida Highlights a Fish Pathogen Adapted to Fluctuating Environments.</title>
        <authorList>
            <person name="Xu F."/>
            <person name="Jerlstrom-Hultqvist J."/>
            <person name="Einarsson E."/>
            <person name="Astvaldsson A."/>
            <person name="Svard S.G."/>
            <person name="Andersson J.O."/>
        </authorList>
    </citation>
    <scope>NUCLEOTIDE SEQUENCE</scope>
    <source>
        <strain evidence="2">ATCC 50377</strain>
    </source>
</reference>
<protein>
    <submittedName>
        <fullName evidence="1">Uncharacterized protein</fullName>
    </submittedName>
</protein>
<evidence type="ECO:0000313" key="1">
    <source>
        <dbReference type="EMBL" id="EST47677.1"/>
    </source>
</evidence>
<evidence type="ECO:0000313" key="2">
    <source>
        <dbReference type="EMBL" id="KAH0570188.1"/>
    </source>
</evidence>
<keyword evidence="3" id="KW-1185">Reference proteome</keyword>
<proteinExistence type="predicted"/>
<organism evidence="1">
    <name type="scientific">Spironucleus salmonicida</name>
    <dbReference type="NCBI Taxonomy" id="348837"/>
    <lineage>
        <taxon>Eukaryota</taxon>
        <taxon>Metamonada</taxon>
        <taxon>Diplomonadida</taxon>
        <taxon>Hexamitidae</taxon>
        <taxon>Hexamitinae</taxon>
        <taxon>Spironucleus</taxon>
    </lineage>
</organism>
<dbReference type="EMBL" id="AUWU02000008">
    <property type="protein sequence ID" value="KAH0570188.1"/>
    <property type="molecule type" value="Genomic_DNA"/>
</dbReference>
<dbReference type="EMBL" id="KI546037">
    <property type="protein sequence ID" value="EST47677.1"/>
    <property type="molecule type" value="Genomic_DNA"/>
</dbReference>
<dbReference type="Proteomes" id="UP000018208">
    <property type="component" value="Unassembled WGS sequence"/>
</dbReference>
<dbReference type="VEuPathDB" id="GiardiaDB:SS50377_28163"/>